<dbReference type="PANTHER" id="PTHR43044:SF1">
    <property type="entry name" value="QUINOL:CYTOCHROME C OXIDOREDUCTASE QUINONE-BINDING SUBUNIT 2"/>
    <property type="match status" value="1"/>
</dbReference>
<dbReference type="PANTHER" id="PTHR43044">
    <property type="match status" value="1"/>
</dbReference>
<feature type="transmembrane region" description="Helical" evidence="1">
    <location>
        <begin position="321"/>
        <end position="340"/>
    </location>
</feature>
<keyword evidence="3" id="KW-1185">Reference proteome</keyword>
<dbReference type="OrthoDB" id="140980at2"/>
<feature type="transmembrane region" description="Helical" evidence="1">
    <location>
        <begin position="292"/>
        <end position="309"/>
    </location>
</feature>
<feature type="transmembrane region" description="Helical" evidence="1">
    <location>
        <begin position="250"/>
        <end position="272"/>
    </location>
</feature>
<keyword evidence="1" id="KW-0472">Membrane</keyword>
<feature type="transmembrane region" description="Helical" evidence="1">
    <location>
        <begin position="136"/>
        <end position="153"/>
    </location>
</feature>
<feature type="transmembrane region" description="Helical" evidence="1">
    <location>
        <begin position="173"/>
        <end position="195"/>
    </location>
</feature>
<dbReference type="AlphaFoldDB" id="A0A250IF61"/>
<sequence>MTKALGPFTGGLEATRTAAAVGVAGLVLTGVGFGEEPRRALFSYLFAFAYWAGLAVASLLLLGTWHASRARWPVVLRRMLETMAASLPLLALFFLPLLAGAHLLYPWMGAVPAWSAEDLRKLEHKRAWLQRPFWDVRSAVYFGVWIAVGELLLRWSRRQDGTEDARLTRWQRWLGTGSLPVVALAMSFAALDWLMSLEPLFVSTVYGLYWFSGAFVGALAMLTLATVLARGPALYGELVNASHLASLGKFLFAFSLFWAYMAYSQFFLIWIANVPREVPWYVLRAKGAWEPVALFVVGARFVLPLFILLSRPFKQHRRTLGTLAVWLLLAHGVDTWWLVIPVVSPEGPSLSWTDLTAFLGLGGSVVAFTLWRLRGHATAPVGDPFLADSLGYDE</sequence>
<feature type="transmembrane region" description="Helical" evidence="1">
    <location>
        <begin position="207"/>
        <end position="229"/>
    </location>
</feature>
<dbReference type="Proteomes" id="UP000217289">
    <property type="component" value="Chromosome"/>
</dbReference>
<keyword evidence="1" id="KW-1133">Transmembrane helix</keyword>
<keyword evidence="1" id="KW-0812">Transmembrane</keyword>
<feature type="transmembrane region" description="Helical" evidence="1">
    <location>
        <begin position="352"/>
        <end position="371"/>
    </location>
</feature>
<gene>
    <name evidence="2" type="ORF">MEBOL_003247</name>
</gene>
<evidence type="ECO:0008006" key="4">
    <source>
        <dbReference type="Google" id="ProtNLM"/>
    </source>
</evidence>
<organism evidence="2 3">
    <name type="scientific">Melittangium boletus DSM 14713</name>
    <dbReference type="NCBI Taxonomy" id="1294270"/>
    <lineage>
        <taxon>Bacteria</taxon>
        <taxon>Pseudomonadati</taxon>
        <taxon>Myxococcota</taxon>
        <taxon>Myxococcia</taxon>
        <taxon>Myxococcales</taxon>
        <taxon>Cystobacterineae</taxon>
        <taxon>Archangiaceae</taxon>
        <taxon>Melittangium</taxon>
    </lineage>
</organism>
<feature type="transmembrane region" description="Helical" evidence="1">
    <location>
        <begin position="84"/>
        <end position="105"/>
    </location>
</feature>
<accession>A0A250IF61</accession>
<evidence type="ECO:0000313" key="3">
    <source>
        <dbReference type="Proteomes" id="UP000217289"/>
    </source>
</evidence>
<name>A0A250IF61_9BACT</name>
<proteinExistence type="predicted"/>
<evidence type="ECO:0000256" key="1">
    <source>
        <dbReference type="SAM" id="Phobius"/>
    </source>
</evidence>
<feature type="transmembrane region" description="Helical" evidence="1">
    <location>
        <begin position="44"/>
        <end position="63"/>
    </location>
</feature>
<dbReference type="KEGG" id="mbd:MEBOL_003247"/>
<evidence type="ECO:0000313" key="2">
    <source>
        <dbReference type="EMBL" id="ATB29792.1"/>
    </source>
</evidence>
<dbReference type="EMBL" id="CP022163">
    <property type="protein sequence ID" value="ATB29792.1"/>
    <property type="molecule type" value="Genomic_DNA"/>
</dbReference>
<reference evidence="2 3" key="1">
    <citation type="submission" date="2017-06" db="EMBL/GenBank/DDBJ databases">
        <authorList>
            <person name="Kim H.J."/>
            <person name="Triplett B.A."/>
        </authorList>
    </citation>
    <scope>NUCLEOTIDE SEQUENCE [LARGE SCALE GENOMIC DNA]</scope>
    <source>
        <strain evidence="2 3">DSM 14713</strain>
    </source>
</reference>
<protein>
    <recommendedName>
        <fullName evidence="4">Quinol:cytochrome c oxidoreductase quinone-binding subunit 2</fullName>
    </recommendedName>
</protein>
<dbReference type="RefSeq" id="WP_095978321.1">
    <property type="nucleotide sequence ID" value="NZ_CP022163.1"/>
</dbReference>